<evidence type="ECO:0000256" key="6">
    <source>
        <dbReference type="ARBA" id="ARBA00022505"/>
    </source>
</evidence>
<dbReference type="PANTHER" id="PTHR10192">
    <property type="entry name" value="MOLYBDOPTERIN BIOSYNTHESIS PROTEIN"/>
    <property type="match status" value="1"/>
</dbReference>
<dbReference type="SUPFAM" id="SSF63882">
    <property type="entry name" value="MoeA N-terminal region -like"/>
    <property type="match status" value="1"/>
</dbReference>
<keyword evidence="12" id="KW-1185">Reference proteome</keyword>
<dbReference type="Pfam" id="PF00994">
    <property type="entry name" value="MoCF_biosynth"/>
    <property type="match status" value="1"/>
</dbReference>
<accession>A0ABS2GGS9</accession>
<protein>
    <recommendedName>
        <fullName evidence="5 9">Molybdopterin molybdenumtransferase</fullName>
        <ecNumber evidence="4 9">2.10.1.1</ecNumber>
    </recommendedName>
</protein>
<evidence type="ECO:0000256" key="3">
    <source>
        <dbReference type="ARBA" id="ARBA00010763"/>
    </source>
</evidence>
<proteinExistence type="inferred from homology"/>
<comment type="function">
    <text evidence="1 9">Catalyzes the insertion of molybdate into adenylated molybdopterin with the concomitant release of AMP.</text>
</comment>
<dbReference type="RefSeq" id="WP_205088314.1">
    <property type="nucleotide sequence ID" value="NZ_JACJLA010000019.1"/>
</dbReference>
<evidence type="ECO:0000256" key="1">
    <source>
        <dbReference type="ARBA" id="ARBA00002901"/>
    </source>
</evidence>
<keyword evidence="9" id="KW-0479">Metal-binding</keyword>
<dbReference type="Pfam" id="PF03453">
    <property type="entry name" value="MoeA_N"/>
    <property type="match status" value="1"/>
</dbReference>
<dbReference type="CDD" id="cd00887">
    <property type="entry name" value="MoeA"/>
    <property type="match status" value="1"/>
</dbReference>
<dbReference type="Gene3D" id="3.90.105.10">
    <property type="entry name" value="Molybdopterin biosynthesis moea protein, domain 2"/>
    <property type="match status" value="1"/>
</dbReference>
<reference evidence="11 12" key="1">
    <citation type="journal article" date="2021" name="Sci. Rep.">
        <title>The distribution of antibiotic resistance genes in chicken gut microbiota commensals.</title>
        <authorList>
            <person name="Juricova H."/>
            <person name="Matiasovicova J."/>
            <person name="Kubasova T."/>
            <person name="Cejkova D."/>
            <person name="Rychlik I."/>
        </authorList>
    </citation>
    <scope>NUCLEOTIDE SEQUENCE [LARGE SCALE GENOMIC DNA]</scope>
    <source>
        <strain evidence="11 12">An537</strain>
    </source>
</reference>
<dbReference type="Gene3D" id="2.40.340.10">
    <property type="entry name" value="MoeA, C-terminal, domain IV"/>
    <property type="match status" value="1"/>
</dbReference>
<dbReference type="SUPFAM" id="SSF53218">
    <property type="entry name" value="Molybdenum cofactor biosynthesis proteins"/>
    <property type="match status" value="1"/>
</dbReference>
<evidence type="ECO:0000313" key="11">
    <source>
        <dbReference type="EMBL" id="MBM6913389.1"/>
    </source>
</evidence>
<evidence type="ECO:0000256" key="2">
    <source>
        <dbReference type="ARBA" id="ARBA00005046"/>
    </source>
</evidence>
<comment type="catalytic activity">
    <reaction evidence="8">
        <text>adenylyl-molybdopterin + molybdate = Mo-molybdopterin + AMP + H(+)</text>
        <dbReference type="Rhea" id="RHEA:35047"/>
        <dbReference type="ChEBI" id="CHEBI:15378"/>
        <dbReference type="ChEBI" id="CHEBI:36264"/>
        <dbReference type="ChEBI" id="CHEBI:62727"/>
        <dbReference type="ChEBI" id="CHEBI:71302"/>
        <dbReference type="ChEBI" id="CHEBI:456215"/>
        <dbReference type="EC" id="2.10.1.1"/>
    </reaction>
</comment>
<dbReference type="InterPro" id="IPR036135">
    <property type="entry name" value="MoeA_linker/N_sf"/>
</dbReference>
<dbReference type="InterPro" id="IPR005111">
    <property type="entry name" value="MoeA_C_domain_IV"/>
</dbReference>
<keyword evidence="6 9" id="KW-0500">Molybdenum</keyword>
<dbReference type="InterPro" id="IPR038987">
    <property type="entry name" value="MoeA-like"/>
</dbReference>
<feature type="domain" description="MoaB/Mog" evidence="10">
    <location>
        <begin position="176"/>
        <end position="322"/>
    </location>
</feature>
<sequence length="411" mass="43850">MNGITVEAVRQRLLTEAATYKKKTEECMLDEALGRVLAETVTAPEAIPAFAKSPYDGFALPYEAGRQHFTVVATIGAGQVYDGVVAKGEAVRIMTGAPLPDGCDTIVMQERCELDGHALTVRGTITEGDNIIPSGEECEAGAVLMRAGIGIGAGQLAVAAGVGRASVTVYRRPKVLLLTSGREIIAPGTPMTKGKVYNSNLYMLKGLLQEQGLTPYATYHISDDPARLDEETTMVKRLAAEADLIISTGGVSVGLFDSMPAIYEALGAEALYGRIQMRPGAASYGGIIRRDEGNPVFCLGLSGNPTAAYNSFQLFVVPLLRTLSGYAEALRPPLRVRLGVDIHKKNPFDRYVQGVIVSEQGEGVFYPNELYTSSALLGMAKTNGLAKLVQGHTDYDKGDYVDVLPVANITL</sequence>
<evidence type="ECO:0000256" key="9">
    <source>
        <dbReference type="RuleBase" id="RU365090"/>
    </source>
</evidence>
<dbReference type="Gene3D" id="3.40.980.10">
    <property type="entry name" value="MoaB/Mog-like domain"/>
    <property type="match status" value="1"/>
</dbReference>
<evidence type="ECO:0000256" key="8">
    <source>
        <dbReference type="ARBA" id="ARBA00047317"/>
    </source>
</evidence>
<evidence type="ECO:0000259" key="10">
    <source>
        <dbReference type="SMART" id="SM00852"/>
    </source>
</evidence>
<dbReference type="InterPro" id="IPR036425">
    <property type="entry name" value="MoaB/Mog-like_dom_sf"/>
</dbReference>
<evidence type="ECO:0000256" key="4">
    <source>
        <dbReference type="ARBA" id="ARBA00013269"/>
    </source>
</evidence>
<comment type="similarity">
    <text evidence="3 9">Belongs to the MoeA family.</text>
</comment>
<evidence type="ECO:0000256" key="5">
    <source>
        <dbReference type="ARBA" id="ARBA00021108"/>
    </source>
</evidence>
<dbReference type="Proteomes" id="UP000707138">
    <property type="component" value="Unassembled WGS sequence"/>
</dbReference>
<dbReference type="InterPro" id="IPR036688">
    <property type="entry name" value="MoeA_C_domain_IV_sf"/>
</dbReference>
<comment type="pathway">
    <text evidence="2 9">Cofactor biosynthesis; molybdopterin biosynthesis.</text>
</comment>
<comment type="cofactor">
    <cofactor evidence="9">
        <name>Mg(2+)</name>
        <dbReference type="ChEBI" id="CHEBI:18420"/>
    </cofactor>
</comment>
<dbReference type="Pfam" id="PF03454">
    <property type="entry name" value="MoeA_C"/>
    <property type="match status" value="1"/>
</dbReference>
<dbReference type="SMART" id="SM00852">
    <property type="entry name" value="MoCF_biosynth"/>
    <property type="match status" value="1"/>
</dbReference>
<dbReference type="InterPro" id="IPR001453">
    <property type="entry name" value="MoaB/Mog_dom"/>
</dbReference>
<dbReference type="InterPro" id="IPR005110">
    <property type="entry name" value="MoeA_linker/N"/>
</dbReference>
<dbReference type="EC" id="2.10.1.1" evidence="4 9"/>
<name>A0ABS2GGS9_9FIRM</name>
<dbReference type="SUPFAM" id="SSF63867">
    <property type="entry name" value="MoeA C-terminal domain-like"/>
    <property type="match status" value="1"/>
</dbReference>
<organism evidence="11 12">
    <name type="scientific">Veillonella magna</name>
    <dbReference type="NCBI Taxonomy" id="464322"/>
    <lineage>
        <taxon>Bacteria</taxon>
        <taxon>Bacillati</taxon>
        <taxon>Bacillota</taxon>
        <taxon>Negativicutes</taxon>
        <taxon>Veillonellales</taxon>
        <taxon>Veillonellaceae</taxon>
        <taxon>Veillonella</taxon>
    </lineage>
</organism>
<keyword evidence="9" id="KW-0808">Transferase</keyword>
<comment type="caution">
    <text evidence="11">The sequence shown here is derived from an EMBL/GenBank/DDBJ whole genome shotgun (WGS) entry which is preliminary data.</text>
</comment>
<gene>
    <name evidence="11" type="ORF">H6A01_08660</name>
</gene>
<keyword evidence="7 9" id="KW-0501">Molybdenum cofactor biosynthesis</keyword>
<dbReference type="Gene3D" id="2.170.190.11">
    <property type="entry name" value="Molybdopterin biosynthesis moea protein, domain 3"/>
    <property type="match status" value="1"/>
</dbReference>
<keyword evidence="9" id="KW-0460">Magnesium</keyword>
<evidence type="ECO:0000256" key="7">
    <source>
        <dbReference type="ARBA" id="ARBA00023150"/>
    </source>
</evidence>
<dbReference type="PANTHER" id="PTHR10192:SF5">
    <property type="entry name" value="GEPHYRIN"/>
    <property type="match status" value="1"/>
</dbReference>
<dbReference type="EMBL" id="JACJLA010000019">
    <property type="protein sequence ID" value="MBM6913389.1"/>
    <property type="molecule type" value="Genomic_DNA"/>
</dbReference>
<evidence type="ECO:0000313" key="12">
    <source>
        <dbReference type="Proteomes" id="UP000707138"/>
    </source>
</evidence>